<name>A0A284SBE6_ARMOS</name>
<protein>
    <submittedName>
        <fullName evidence="2">Uncharacterized protein</fullName>
    </submittedName>
</protein>
<feature type="compositionally biased region" description="Polar residues" evidence="1">
    <location>
        <begin position="99"/>
        <end position="110"/>
    </location>
</feature>
<dbReference type="EMBL" id="FUEG01000058">
    <property type="protein sequence ID" value="SJL18337.1"/>
    <property type="molecule type" value="Genomic_DNA"/>
</dbReference>
<evidence type="ECO:0000256" key="1">
    <source>
        <dbReference type="SAM" id="MobiDB-lite"/>
    </source>
</evidence>
<gene>
    <name evidence="2" type="ORF">ARMOST_21923</name>
</gene>
<proteinExistence type="predicted"/>
<feature type="region of interest" description="Disordered" evidence="1">
    <location>
        <begin position="1"/>
        <end position="27"/>
    </location>
</feature>
<evidence type="ECO:0000313" key="2">
    <source>
        <dbReference type="EMBL" id="SJL18337.1"/>
    </source>
</evidence>
<reference evidence="3" key="1">
    <citation type="journal article" date="2017" name="Nat. Ecol. Evol.">
        <title>Genome expansion and lineage-specific genetic innovations in the forest pathogenic fungi Armillaria.</title>
        <authorList>
            <person name="Sipos G."/>
            <person name="Prasanna A.N."/>
            <person name="Walter M.C."/>
            <person name="O'Connor E."/>
            <person name="Balint B."/>
            <person name="Krizsan K."/>
            <person name="Kiss B."/>
            <person name="Hess J."/>
            <person name="Varga T."/>
            <person name="Slot J."/>
            <person name="Riley R."/>
            <person name="Boka B."/>
            <person name="Rigling D."/>
            <person name="Barry K."/>
            <person name="Lee J."/>
            <person name="Mihaltcheva S."/>
            <person name="LaButti K."/>
            <person name="Lipzen A."/>
            <person name="Waldron R."/>
            <person name="Moloney N.M."/>
            <person name="Sperisen C."/>
            <person name="Kredics L."/>
            <person name="Vagvoelgyi C."/>
            <person name="Patrignani A."/>
            <person name="Fitzpatrick D."/>
            <person name="Nagy I."/>
            <person name="Doyle S."/>
            <person name="Anderson J.B."/>
            <person name="Grigoriev I.V."/>
            <person name="Gueldener U."/>
            <person name="Muensterkoetter M."/>
            <person name="Nagy L.G."/>
        </authorList>
    </citation>
    <scope>NUCLEOTIDE SEQUENCE [LARGE SCALE GENOMIC DNA]</scope>
    <source>
        <strain evidence="3">C18/9</strain>
    </source>
</reference>
<feature type="region of interest" description="Disordered" evidence="1">
    <location>
        <begin position="78"/>
        <end position="166"/>
    </location>
</feature>
<dbReference type="OMA" id="DRTWTHG"/>
<evidence type="ECO:0000313" key="3">
    <source>
        <dbReference type="Proteomes" id="UP000219338"/>
    </source>
</evidence>
<keyword evidence="3" id="KW-1185">Reference proteome</keyword>
<dbReference type="Proteomes" id="UP000219338">
    <property type="component" value="Unassembled WGS sequence"/>
</dbReference>
<dbReference type="AlphaFoldDB" id="A0A284SBE6"/>
<sequence length="315" mass="34647">MSSRHAYLSPTAHSSPGMKRSKMNNKPISHLQSVSITFESTLSLSDLEDSVARTASIVLTDSDDEPEIFSDAEAHSWHANTGHRPPLLSPQKQHDTQLFPPSQRGNSSSLARYHRSAANSSHQSPSPASHHTPAASSHHPPPINAPPSSDKSTRPGLWEATPATLGGPRVTLNRKQKFYVVTNGRTMGVFTQWYAQFLEDSIDIDAEPRTWTQVAVPNLDLDRTWTHGFGSGSDPVHTVLDRTVARLALQRWNECWMLDRISDNNESGHMGRGGVKGTGWEVVPTFYYIIVKGKVPHVTSFLDDAIADAGNHPLL</sequence>
<organism evidence="2 3">
    <name type="scientific">Armillaria ostoyae</name>
    <name type="common">Armillaria root rot fungus</name>
    <dbReference type="NCBI Taxonomy" id="47428"/>
    <lineage>
        <taxon>Eukaryota</taxon>
        <taxon>Fungi</taxon>
        <taxon>Dikarya</taxon>
        <taxon>Basidiomycota</taxon>
        <taxon>Agaricomycotina</taxon>
        <taxon>Agaricomycetes</taxon>
        <taxon>Agaricomycetidae</taxon>
        <taxon>Agaricales</taxon>
        <taxon>Marasmiineae</taxon>
        <taxon>Physalacriaceae</taxon>
        <taxon>Armillaria</taxon>
    </lineage>
</organism>
<feature type="compositionally biased region" description="Low complexity" evidence="1">
    <location>
        <begin position="116"/>
        <end position="138"/>
    </location>
</feature>
<accession>A0A284SBE6</accession>